<dbReference type="PANTHER" id="PTHR47966:SF51">
    <property type="entry name" value="BETA-SITE APP-CLEAVING ENZYME, ISOFORM A-RELATED"/>
    <property type="match status" value="1"/>
</dbReference>
<evidence type="ECO:0000256" key="3">
    <source>
        <dbReference type="SAM" id="SignalP"/>
    </source>
</evidence>
<dbReference type="InterPro" id="IPR001461">
    <property type="entry name" value="Aspartic_peptidase_A1"/>
</dbReference>
<reference evidence="5" key="1">
    <citation type="submission" date="2023-03" db="EMBL/GenBank/DDBJ databases">
        <title>Massive genome expansion in bonnet fungi (Mycena s.s.) driven by repeated elements and novel gene families across ecological guilds.</title>
        <authorList>
            <consortium name="Lawrence Berkeley National Laboratory"/>
            <person name="Harder C.B."/>
            <person name="Miyauchi S."/>
            <person name="Viragh M."/>
            <person name="Kuo A."/>
            <person name="Thoen E."/>
            <person name="Andreopoulos B."/>
            <person name="Lu D."/>
            <person name="Skrede I."/>
            <person name="Drula E."/>
            <person name="Henrissat B."/>
            <person name="Morin E."/>
            <person name="Kohler A."/>
            <person name="Barry K."/>
            <person name="LaButti K."/>
            <person name="Morin E."/>
            <person name="Salamov A."/>
            <person name="Lipzen A."/>
            <person name="Mereny Z."/>
            <person name="Hegedus B."/>
            <person name="Baldrian P."/>
            <person name="Stursova M."/>
            <person name="Weitz H."/>
            <person name="Taylor A."/>
            <person name="Grigoriev I.V."/>
            <person name="Nagy L.G."/>
            <person name="Martin F."/>
            <person name="Kauserud H."/>
        </authorList>
    </citation>
    <scope>NUCLEOTIDE SEQUENCE</scope>
    <source>
        <strain evidence="5">9284</strain>
    </source>
</reference>
<keyword evidence="6" id="KW-1185">Reference proteome</keyword>
<dbReference type="PROSITE" id="PS51767">
    <property type="entry name" value="PEPTIDASE_A1"/>
    <property type="match status" value="1"/>
</dbReference>
<dbReference type="Gene3D" id="2.40.70.10">
    <property type="entry name" value="Acid Proteases"/>
    <property type="match status" value="2"/>
</dbReference>
<feature type="domain" description="Peptidase A1" evidence="4">
    <location>
        <begin position="42"/>
        <end position="378"/>
    </location>
</feature>
<evidence type="ECO:0000256" key="1">
    <source>
        <dbReference type="ARBA" id="ARBA00007447"/>
    </source>
</evidence>
<organism evidence="5 6">
    <name type="scientific">Roridomyces roridus</name>
    <dbReference type="NCBI Taxonomy" id="1738132"/>
    <lineage>
        <taxon>Eukaryota</taxon>
        <taxon>Fungi</taxon>
        <taxon>Dikarya</taxon>
        <taxon>Basidiomycota</taxon>
        <taxon>Agaricomycotina</taxon>
        <taxon>Agaricomycetes</taxon>
        <taxon>Agaricomycetidae</taxon>
        <taxon>Agaricales</taxon>
        <taxon>Marasmiineae</taxon>
        <taxon>Mycenaceae</taxon>
        <taxon>Roridomyces</taxon>
    </lineage>
</organism>
<dbReference type="InterPro" id="IPR021109">
    <property type="entry name" value="Peptidase_aspartic_dom_sf"/>
</dbReference>
<comment type="similarity">
    <text evidence="1">Belongs to the peptidase A1 family.</text>
</comment>
<feature type="signal peptide" evidence="3">
    <location>
        <begin position="1"/>
        <end position="18"/>
    </location>
</feature>
<dbReference type="EMBL" id="JARKIF010000006">
    <property type="protein sequence ID" value="KAJ7636231.1"/>
    <property type="molecule type" value="Genomic_DNA"/>
</dbReference>
<name>A0AAD7C0Z5_9AGAR</name>
<dbReference type="Pfam" id="PF00026">
    <property type="entry name" value="Asp"/>
    <property type="match status" value="1"/>
</dbReference>
<dbReference type="SUPFAM" id="SSF50630">
    <property type="entry name" value="Acid proteases"/>
    <property type="match status" value="1"/>
</dbReference>
<feature type="chain" id="PRO_5042178682" evidence="3">
    <location>
        <begin position="19"/>
        <end position="495"/>
    </location>
</feature>
<dbReference type="CDD" id="cd05471">
    <property type="entry name" value="pepsin_like"/>
    <property type="match status" value="1"/>
</dbReference>
<gene>
    <name evidence="5" type="ORF">FB45DRAFT_906169</name>
</gene>
<comment type="caution">
    <text evidence="5">The sequence shown here is derived from an EMBL/GenBank/DDBJ whole genome shotgun (WGS) entry which is preliminary data.</text>
</comment>
<keyword evidence="2" id="KW-1133">Transmembrane helix</keyword>
<keyword evidence="2" id="KW-0812">Transmembrane</keyword>
<evidence type="ECO:0000313" key="6">
    <source>
        <dbReference type="Proteomes" id="UP001221142"/>
    </source>
</evidence>
<protein>
    <submittedName>
        <fullName evidence="5">Aspartic peptidase domain-containing protein</fullName>
    </submittedName>
</protein>
<proteinExistence type="inferred from homology"/>
<keyword evidence="3" id="KW-0732">Signal</keyword>
<accession>A0AAD7C0Z5</accession>
<evidence type="ECO:0000313" key="5">
    <source>
        <dbReference type="EMBL" id="KAJ7636231.1"/>
    </source>
</evidence>
<keyword evidence="2" id="KW-0472">Membrane</keyword>
<sequence>MLFPSLLFFILLSQLAYAATPHRHGKRSPGTLDLVNSHNVQYSTNITVAGQSFQVAIDTKSSDLWVVSDSLQATTLSNDTIVLLSLPSNASGTAMAAPVEFGGGSTANQAFLLVSPDGIDVPVGHGVLGVGPSNSSGIFVLFDSAGNTVMDNLFIANTLADPFITIFLGRFDDPLALDFDGELTIAQTIPGWEAITNEPKLPVTTSAAVTILGQKFQVLLDDNGFLGPDGKPIAVPFNSSVTNSPRPTVGFDSSSPFSQVPTSVAAAIYSPYGADAQLTDVSEVDGAIWVVACDVEVNVTLLFGGEAYPVHPLDATLDPVVLGFAPLALASGKQGCIGSFQPADLSTELPIFDMVLAQPFLRSAYTLLYYGNLIQGFTNKSDPYVQLMSTVNATQAHQDFITQRLNGTDTTSTSTYNYSKVSSQLDVADDSSSGSDSGGLPWKTAKIVIIALGAACGLLLIAIIAAVVAWRRAKERGEARGSYQPVHLPGLDKAY</sequence>
<dbReference type="AlphaFoldDB" id="A0AAD7C0Z5"/>
<evidence type="ECO:0000256" key="2">
    <source>
        <dbReference type="SAM" id="Phobius"/>
    </source>
</evidence>
<dbReference type="GO" id="GO:0006508">
    <property type="term" value="P:proteolysis"/>
    <property type="evidence" value="ECO:0007669"/>
    <property type="project" value="InterPro"/>
</dbReference>
<feature type="transmembrane region" description="Helical" evidence="2">
    <location>
        <begin position="447"/>
        <end position="470"/>
    </location>
</feature>
<dbReference type="Proteomes" id="UP001221142">
    <property type="component" value="Unassembled WGS sequence"/>
</dbReference>
<dbReference type="InterPro" id="IPR034164">
    <property type="entry name" value="Pepsin-like_dom"/>
</dbReference>
<evidence type="ECO:0000259" key="4">
    <source>
        <dbReference type="PROSITE" id="PS51767"/>
    </source>
</evidence>
<dbReference type="PANTHER" id="PTHR47966">
    <property type="entry name" value="BETA-SITE APP-CLEAVING ENZYME, ISOFORM A-RELATED"/>
    <property type="match status" value="1"/>
</dbReference>
<dbReference type="GO" id="GO:0004190">
    <property type="term" value="F:aspartic-type endopeptidase activity"/>
    <property type="evidence" value="ECO:0007669"/>
    <property type="project" value="InterPro"/>
</dbReference>
<dbReference type="InterPro" id="IPR033121">
    <property type="entry name" value="PEPTIDASE_A1"/>
</dbReference>